<evidence type="ECO:0000259" key="3">
    <source>
        <dbReference type="PROSITE" id="PS00036"/>
    </source>
</evidence>
<gene>
    <name evidence="4" type="ORF">DERF_010958</name>
</gene>
<evidence type="ECO:0000313" key="4">
    <source>
        <dbReference type="EMBL" id="KAH9506217.1"/>
    </source>
</evidence>
<evidence type="ECO:0000256" key="2">
    <source>
        <dbReference type="SAM" id="MobiDB-lite"/>
    </source>
</evidence>
<dbReference type="Gene3D" id="1.20.5.170">
    <property type="match status" value="1"/>
</dbReference>
<sequence>MKPMTGLSSCWPISATLSVDHNQVFGYCSEPPSFDLDCCLSSDDGDHKHTDNDDGTYLDFDLINYTDSQLEQVIFDPINNNEDLCHGFGNLSFVGLLKQEDFDFINIKPSQDLCSPDIGRMSTISIDHKPMAKDDECHGQLDSEPFPHSLDVANYEEVCTDSPFYSSFTDMAAVESEQLLQQQQQQQDHHDDDGDDQSLASFVTITTNSSPNKRKSADKDESKSQVRKKRRACRRVLDDRIKHQNRVAAVRYRLKKREEKTLMDDLLAVEQQRHKELSDQEEELNVQIKVLKELLANYLSPRLLDSQMHLT</sequence>
<feature type="compositionally biased region" description="Basic and acidic residues" evidence="2">
    <location>
        <begin position="215"/>
        <end position="224"/>
    </location>
</feature>
<evidence type="ECO:0000313" key="5">
    <source>
        <dbReference type="Proteomes" id="UP000790347"/>
    </source>
</evidence>
<dbReference type="AlphaFoldDB" id="A0A922HU13"/>
<reference evidence="4" key="2">
    <citation type="journal article" date="2022" name="Res Sq">
        <title>Comparative Genomics Reveals Insights into the Divergent Evolution of Astigmatic Mites and Household Pest Adaptations.</title>
        <authorList>
            <person name="Xiong Q."/>
            <person name="Wan A.T.-Y."/>
            <person name="Liu X.-Y."/>
            <person name="Fung C.S.-H."/>
            <person name="Xiao X."/>
            <person name="Malainual N."/>
            <person name="Hou J."/>
            <person name="Wang L."/>
            <person name="Wang M."/>
            <person name="Yang K."/>
            <person name="Cui Y."/>
            <person name="Leung E."/>
            <person name="Nong W."/>
            <person name="Shin S.-K."/>
            <person name="Au S."/>
            <person name="Jeong K.Y."/>
            <person name="Chew F.T."/>
            <person name="Hui J."/>
            <person name="Leung T.F."/>
            <person name="Tungtrongchitr A."/>
            <person name="Zhong N."/>
            <person name="Liu Z."/>
            <person name="Tsui S."/>
        </authorList>
    </citation>
    <scope>NUCLEOTIDE SEQUENCE</scope>
    <source>
        <strain evidence="4">Derf</strain>
        <tissue evidence="4">Whole organism</tissue>
    </source>
</reference>
<dbReference type="InterPro" id="IPR004827">
    <property type="entry name" value="bZIP"/>
</dbReference>
<name>A0A922HU13_DERFA</name>
<accession>A0A922HU13</accession>
<dbReference type="EMBL" id="ASGP02000005">
    <property type="protein sequence ID" value="KAH9506217.1"/>
    <property type="molecule type" value="Genomic_DNA"/>
</dbReference>
<feature type="domain" description="BZIP" evidence="3">
    <location>
        <begin position="240"/>
        <end position="255"/>
    </location>
</feature>
<proteinExistence type="predicted"/>
<reference evidence="4" key="1">
    <citation type="submission" date="2013-05" db="EMBL/GenBank/DDBJ databases">
        <authorList>
            <person name="Yim A.K.Y."/>
            <person name="Chan T.F."/>
            <person name="Ji K.M."/>
            <person name="Liu X.Y."/>
            <person name="Zhou J.W."/>
            <person name="Li R.Q."/>
            <person name="Yang K.Y."/>
            <person name="Li J."/>
            <person name="Li M."/>
            <person name="Law P.T.W."/>
            <person name="Wu Y.L."/>
            <person name="Cai Z.L."/>
            <person name="Qin H."/>
            <person name="Bao Y."/>
            <person name="Leung R.K.K."/>
            <person name="Ng P.K.S."/>
            <person name="Zou J."/>
            <person name="Zhong X.J."/>
            <person name="Ran P.X."/>
            <person name="Zhong N.S."/>
            <person name="Liu Z.G."/>
            <person name="Tsui S.K.W."/>
        </authorList>
    </citation>
    <scope>NUCLEOTIDE SEQUENCE</scope>
    <source>
        <strain evidence="4">Derf</strain>
        <tissue evidence="4">Whole organism</tissue>
    </source>
</reference>
<evidence type="ECO:0000256" key="1">
    <source>
        <dbReference type="SAM" id="Coils"/>
    </source>
</evidence>
<dbReference type="CDD" id="cd14692">
    <property type="entry name" value="bZIP_ATF4"/>
    <property type="match status" value="1"/>
</dbReference>
<comment type="caution">
    <text evidence="4">The sequence shown here is derived from an EMBL/GenBank/DDBJ whole genome shotgun (WGS) entry which is preliminary data.</text>
</comment>
<dbReference type="PROSITE" id="PS00036">
    <property type="entry name" value="BZIP_BASIC"/>
    <property type="match status" value="1"/>
</dbReference>
<feature type="region of interest" description="Disordered" evidence="2">
    <location>
        <begin position="178"/>
        <end position="197"/>
    </location>
</feature>
<feature type="region of interest" description="Disordered" evidence="2">
    <location>
        <begin position="206"/>
        <end position="231"/>
    </location>
</feature>
<protein>
    <recommendedName>
        <fullName evidence="3">BZIP domain-containing protein</fullName>
    </recommendedName>
</protein>
<keyword evidence="5" id="KW-1185">Reference proteome</keyword>
<keyword evidence="1" id="KW-0175">Coiled coil</keyword>
<dbReference type="GO" id="GO:0003700">
    <property type="term" value="F:DNA-binding transcription factor activity"/>
    <property type="evidence" value="ECO:0007669"/>
    <property type="project" value="InterPro"/>
</dbReference>
<organism evidence="4 5">
    <name type="scientific">Dermatophagoides farinae</name>
    <name type="common">American house dust mite</name>
    <dbReference type="NCBI Taxonomy" id="6954"/>
    <lineage>
        <taxon>Eukaryota</taxon>
        <taxon>Metazoa</taxon>
        <taxon>Ecdysozoa</taxon>
        <taxon>Arthropoda</taxon>
        <taxon>Chelicerata</taxon>
        <taxon>Arachnida</taxon>
        <taxon>Acari</taxon>
        <taxon>Acariformes</taxon>
        <taxon>Sarcoptiformes</taxon>
        <taxon>Astigmata</taxon>
        <taxon>Psoroptidia</taxon>
        <taxon>Analgoidea</taxon>
        <taxon>Pyroglyphidae</taxon>
        <taxon>Dermatophagoidinae</taxon>
        <taxon>Dermatophagoides</taxon>
    </lineage>
</organism>
<dbReference type="Proteomes" id="UP000790347">
    <property type="component" value="Unassembled WGS sequence"/>
</dbReference>
<feature type="coiled-coil region" evidence="1">
    <location>
        <begin position="267"/>
        <end position="297"/>
    </location>
</feature>